<evidence type="ECO:0000256" key="1">
    <source>
        <dbReference type="SAM" id="MobiDB-lite"/>
    </source>
</evidence>
<proteinExistence type="predicted"/>
<organism evidence="2 3">
    <name type="scientific">Halocaridina rubra</name>
    <name type="common">Hawaiian red shrimp</name>
    <dbReference type="NCBI Taxonomy" id="373956"/>
    <lineage>
        <taxon>Eukaryota</taxon>
        <taxon>Metazoa</taxon>
        <taxon>Ecdysozoa</taxon>
        <taxon>Arthropoda</taxon>
        <taxon>Crustacea</taxon>
        <taxon>Multicrustacea</taxon>
        <taxon>Malacostraca</taxon>
        <taxon>Eumalacostraca</taxon>
        <taxon>Eucarida</taxon>
        <taxon>Decapoda</taxon>
        <taxon>Pleocyemata</taxon>
        <taxon>Caridea</taxon>
        <taxon>Atyoidea</taxon>
        <taxon>Atyidae</taxon>
        <taxon>Halocaridina</taxon>
    </lineage>
</organism>
<gene>
    <name evidence="2" type="ORF">SK128_014483</name>
</gene>
<evidence type="ECO:0000313" key="3">
    <source>
        <dbReference type="Proteomes" id="UP001381693"/>
    </source>
</evidence>
<evidence type="ECO:0000313" key="2">
    <source>
        <dbReference type="EMBL" id="KAK7085676.1"/>
    </source>
</evidence>
<dbReference type="EMBL" id="JAXCGZ010000674">
    <property type="protein sequence ID" value="KAK7085676.1"/>
    <property type="molecule type" value="Genomic_DNA"/>
</dbReference>
<feature type="compositionally biased region" description="Pro residues" evidence="1">
    <location>
        <begin position="189"/>
        <end position="199"/>
    </location>
</feature>
<feature type="compositionally biased region" description="Basic and acidic residues" evidence="1">
    <location>
        <begin position="290"/>
        <end position="306"/>
    </location>
</feature>
<name>A0AAN8XMV7_HALRR</name>
<sequence length="394" mass="42477">MILVKGFDVSDSVVVYFITIPVKEELDEAVPPHELLDVSASRAKGELAARGGLANRHLPSLKKTTSMSSAGSQDHSLDDSSLDDELPESQKHTATETIADSTTTALATTTVDTPLQDTQPELGSRRSADSLDMTLPTMSSSSQTQQPPPPSSSHIQNTSINISINQTKTPQPPPPYSQATMGSVNYLGGPPPPYHPPPSQFGAPRQPFAPSDPSTGLPLRPLGAIVEHIRDPRGESRPEIPYRHPPPVARVQPVNRAEISESSTLAAHLANRTPQQQSLAEQLKALLAERDVHGEPTQRNDRDSSPSKRSPTSLMEDVRQAVLQADVSSHIVSTVGQAVQQISSPNRSQSSGFYSVSIYEHVKSAVPMQSTFIMQQVKDGSNVSRNMKTLASYI</sequence>
<feature type="compositionally biased region" description="Low complexity" evidence="1">
    <location>
        <begin position="136"/>
        <end position="145"/>
    </location>
</feature>
<comment type="caution">
    <text evidence="2">The sequence shown here is derived from an EMBL/GenBank/DDBJ whole genome shotgun (WGS) entry which is preliminary data.</text>
</comment>
<feature type="compositionally biased region" description="Low complexity" evidence="1">
    <location>
        <begin position="95"/>
        <end position="113"/>
    </location>
</feature>
<protein>
    <submittedName>
        <fullName evidence="2">Uncharacterized protein</fullName>
    </submittedName>
</protein>
<dbReference type="Proteomes" id="UP001381693">
    <property type="component" value="Unassembled WGS sequence"/>
</dbReference>
<reference evidence="2 3" key="1">
    <citation type="submission" date="2023-11" db="EMBL/GenBank/DDBJ databases">
        <title>Halocaridina rubra genome assembly.</title>
        <authorList>
            <person name="Smith C."/>
        </authorList>
    </citation>
    <scope>NUCLEOTIDE SEQUENCE [LARGE SCALE GENOMIC DNA]</scope>
    <source>
        <strain evidence="2">EP-1</strain>
        <tissue evidence="2">Whole</tissue>
    </source>
</reference>
<dbReference type="AlphaFoldDB" id="A0AAN8XMV7"/>
<feature type="region of interest" description="Disordered" evidence="1">
    <location>
        <begin position="50"/>
        <end position="216"/>
    </location>
</feature>
<feature type="compositionally biased region" description="Low complexity" evidence="1">
    <location>
        <begin position="152"/>
        <end position="167"/>
    </location>
</feature>
<feature type="region of interest" description="Disordered" evidence="1">
    <location>
        <begin position="290"/>
        <end position="314"/>
    </location>
</feature>
<keyword evidence="3" id="KW-1185">Reference proteome</keyword>
<feature type="compositionally biased region" description="Polar residues" evidence="1">
    <location>
        <begin position="62"/>
        <end position="71"/>
    </location>
</feature>
<accession>A0AAN8XMV7</accession>